<dbReference type="SMART" id="SM00448">
    <property type="entry name" value="REC"/>
    <property type="match status" value="1"/>
</dbReference>
<feature type="domain" description="Response regulatory" evidence="8">
    <location>
        <begin position="4"/>
        <end position="118"/>
    </location>
</feature>
<sequence length="658" mass="73979">MTKKILIVEDEFIVANNLQMILEEAGYTINGIAASAREAQEYIQQNKPDLVLLDIRLKGKLSGMDIARKLRADHIPFIYLSANANQTILEEAKTTEPYGFLVKPVREKDLLVALEIAWYLHQHSYESKLRREEQLQKSITEISNEALDARQSLLKIAGVMQSYIPFDFIACGIRPMDAKQFTDTGYLRTGFNEYQFIGEEELVAISGLSKAALSGIIENSDSDSHAGIYNHGTTKNTNNNLLQRKLMDCLRMESYLAFPVALGYGLSVHYFFYSRHADIYNKDHISLLNRLKICLEEVANKTLYTETSSVTAARQPAAFKRKQDEVADKKAFEGIIGNHHLLLSALDLAAQVAPYNTSVLILGESGTGKESVAQAIHLLSPRKKGPFVKVNCAAIPVTLIESELFGHEKGAFTGAIEKRKGKFELADGGTIFLDEIGELPFSMQAKLLRVLQEREIEYVGGSSPVKVNVRVVAATNRNLEKEVAERNFRLDLYYRLNVFPLTLPPLRERKTDIEALVLFFAQKFCDALNKPFKGITDSMMEKMYAYHWPGNIRELENIIEQSVVLNDGRSKLQLMRSFSTAIPEPAGKPALNTFEEVKHIQQQTEREYITSFLKKAKGRIRGAGGAAELLNIKPSTLESKMTKLNIKRQDFTDPSENL</sequence>
<gene>
    <name evidence="9" type="ORF">SAMN04488505_10694</name>
</gene>
<dbReference type="Gene3D" id="1.10.8.60">
    <property type="match status" value="1"/>
</dbReference>
<dbReference type="Pfam" id="PF00072">
    <property type="entry name" value="Response_reg"/>
    <property type="match status" value="1"/>
</dbReference>
<dbReference type="InterPro" id="IPR002078">
    <property type="entry name" value="Sigma_54_int"/>
</dbReference>
<dbReference type="InterPro" id="IPR058031">
    <property type="entry name" value="AAA_lid_NorR"/>
</dbReference>
<keyword evidence="3" id="KW-0805">Transcription regulation</keyword>
<name>A0A1H8B4C9_9BACT</name>
<evidence type="ECO:0000313" key="10">
    <source>
        <dbReference type="Proteomes" id="UP000198984"/>
    </source>
</evidence>
<dbReference type="Gene3D" id="3.40.50.2300">
    <property type="match status" value="1"/>
</dbReference>
<dbReference type="GO" id="GO:0006355">
    <property type="term" value="P:regulation of DNA-templated transcription"/>
    <property type="evidence" value="ECO:0007669"/>
    <property type="project" value="InterPro"/>
</dbReference>
<evidence type="ECO:0000256" key="6">
    <source>
        <dbReference type="PROSITE-ProRule" id="PRU00169"/>
    </source>
</evidence>
<dbReference type="CDD" id="cd17534">
    <property type="entry name" value="REC_DC-like"/>
    <property type="match status" value="1"/>
</dbReference>
<dbReference type="PANTHER" id="PTHR32071">
    <property type="entry name" value="TRANSCRIPTIONAL REGULATORY PROTEIN"/>
    <property type="match status" value="1"/>
</dbReference>
<dbReference type="PROSITE" id="PS00688">
    <property type="entry name" value="SIGMA54_INTERACT_3"/>
    <property type="match status" value="1"/>
</dbReference>
<proteinExistence type="predicted"/>
<reference evidence="9 10" key="1">
    <citation type="submission" date="2016-10" db="EMBL/GenBank/DDBJ databases">
        <authorList>
            <person name="de Groot N.N."/>
        </authorList>
    </citation>
    <scope>NUCLEOTIDE SEQUENCE [LARGE SCALE GENOMIC DNA]</scope>
    <source>
        <strain evidence="9 10">DSM 21039</strain>
    </source>
</reference>
<dbReference type="Gene3D" id="3.40.50.300">
    <property type="entry name" value="P-loop containing nucleotide triphosphate hydrolases"/>
    <property type="match status" value="1"/>
</dbReference>
<evidence type="ECO:0000256" key="5">
    <source>
        <dbReference type="ARBA" id="ARBA00023163"/>
    </source>
</evidence>
<dbReference type="GO" id="GO:0005524">
    <property type="term" value="F:ATP binding"/>
    <property type="evidence" value="ECO:0007669"/>
    <property type="project" value="UniProtKB-KW"/>
</dbReference>
<evidence type="ECO:0000313" key="9">
    <source>
        <dbReference type="EMBL" id="SEM76908.1"/>
    </source>
</evidence>
<dbReference type="PROSITE" id="PS00676">
    <property type="entry name" value="SIGMA54_INTERACT_2"/>
    <property type="match status" value="1"/>
</dbReference>
<dbReference type="EMBL" id="FOBB01000006">
    <property type="protein sequence ID" value="SEM76908.1"/>
    <property type="molecule type" value="Genomic_DNA"/>
</dbReference>
<dbReference type="Gene3D" id="1.10.10.60">
    <property type="entry name" value="Homeodomain-like"/>
    <property type="match status" value="1"/>
</dbReference>
<dbReference type="Pfam" id="PF25601">
    <property type="entry name" value="AAA_lid_14"/>
    <property type="match status" value="1"/>
</dbReference>
<dbReference type="OrthoDB" id="9767722at2"/>
<dbReference type="STRING" id="573321.SAMN04488505_10694"/>
<dbReference type="SUPFAM" id="SSF52540">
    <property type="entry name" value="P-loop containing nucleoside triphosphate hydrolases"/>
    <property type="match status" value="1"/>
</dbReference>
<dbReference type="PROSITE" id="PS00675">
    <property type="entry name" value="SIGMA54_INTERACT_1"/>
    <property type="match status" value="1"/>
</dbReference>
<evidence type="ECO:0000256" key="1">
    <source>
        <dbReference type="ARBA" id="ARBA00022741"/>
    </source>
</evidence>
<dbReference type="SUPFAM" id="SSF52172">
    <property type="entry name" value="CheY-like"/>
    <property type="match status" value="1"/>
</dbReference>
<dbReference type="Pfam" id="PF00158">
    <property type="entry name" value="Sigma54_activat"/>
    <property type="match status" value="1"/>
</dbReference>
<dbReference type="PROSITE" id="PS50110">
    <property type="entry name" value="RESPONSE_REGULATORY"/>
    <property type="match status" value="1"/>
</dbReference>
<dbReference type="SMART" id="SM00382">
    <property type="entry name" value="AAA"/>
    <property type="match status" value="1"/>
</dbReference>
<dbReference type="Proteomes" id="UP000198984">
    <property type="component" value="Unassembled WGS sequence"/>
</dbReference>
<feature type="domain" description="Sigma-54 factor interaction" evidence="7">
    <location>
        <begin position="335"/>
        <end position="564"/>
    </location>
</feature>
<dbReference type="FunFam" id="3.40.50.300:FF:000006">
    <property type="entry name" value="DNA-binding transcriptional regulator NtrC"/>
    <property type="match status" value="1"/>
</dbReference>
<feature type="modified residue" description="4-aspartylphosphate" evidence="6">
    <location>
        <position position="54"/>
    </location>
</feature>
<dbReference type="InterPro" id="IPR011006">
    <property type="entry name" value="CheY-like_superfamily"/>
</dbReference>
<keyword evidence="1" id="KW-0547">Nucleotide-binding</keyword>
<dbReference type="InterPro" id="IPR003593">
    <property type="entry name" value="AAA+_ATPase"/>
</dbReference>
<dbReference type="InterPro" id="IPR027417">
    <property type="entry name" value="P-loop_NTPase"/>
</dbReference>
<keyword evidence="5" id="KW-0804">Transcription</keyword>
<keyword evidence="6" id="KW-0597">Phosphoprotein</keyword>
<keyword evidence="10" id="KW-1185">Reference proteome</keyword>
<accession>A0A1H8B4C9</accession>
<evidence type="ECO:0000259" key="7">
    <source>
        <dbReference type="PROSITE" id="PS50045"/>
    </source>
</evidence>
<dbReference type="GO" id="GO:0003677">
    <property type="term" value="F:DNA binding"/>
    <property type="evidence" value="ECO:0007669"/>
    <property type="project" value="UniProtKB-KW"/>
</dbReference>
<dbReference type="GO" id="GO:0000160">
    <property type="term" value="P:phosphorelay signal transduction system"/>
    <property type="evidence" value="ECO:0007669"/>
    <property type="project" value="InterPro"/>
</dbReference>
<dbReference type="PROSITE" id="PS50045">
    <property type="entry name" value="SIGMA54_INTERACT_4"/>
    <property type="match status" value="1"/>
</dbReference>
<dbReference type="AlphaFoldDB" id="A0A1H8B4C9"/>
<keyword evidence="4" id="KW-0238">DNA-binding</keyword>
<protein>
    <submittedName>
        <fullName evidence="9">Response regulator receiver domain-containing protein</fullName>
    </submittedName>
</protein>
<dbReference type="InterPro" id="IPR025662">
    <property type="entry name" value="Sigma_54_int_dom_ATP-bd_1"/>
</dbReference>
<organism evidence="9 10">
    <name type="scientific">Chitinophaga rupis</name>
    <dbReference type="NCBI Taxonomy" id="573321"/>
    <lineage>
        <taxon>Bacteria</taxon>
        <taxon>Pseudomonadati</taxon>
        <taxon>Bacteroidota</taxon>
        <taxon>Chitinophagia</taxon>
        <taxon>Chitinophagales</taxon>
        <taxon>Chitinophagaceae</taxon>
        <taxon>Chitinophaga</taxon>
    </lineage>
</organism>
<dbReference type="CDD" id="cd00009">
    <property type="entry name" value="AAA"/>
    <property type="match status" value="1"/>
</dbReference>
<dbReference type="InterPro" id="IPR025943">
    <property type="entry name" value="Sigma_54_int_dom_ATP-bd_2"/>
</dbReference>
<dbReference type="InterPro" id="IPR001789">
    <property type="entry name" value="Sig_transdc_resp-reg_receiver"/>
</dbReference>
<dbReference type="InterPro" id="IPR025944">
    <property type="entry name" value="Sigma_54_int_dom_CS"/>
</dbReference>
<dbReference type="RefSeq" id="WP_089917367.1">
    <property type="nucleotide sequence ID" value="NZ_FOBB01000006.1"/>
</dbReference>
<keyword evidence="2" id="KW-0067">ATP-binding</keyword>
<evidence type="ECO:0000256" key="2">
    <source>
        <dbReference type="ARBA" id="ARBA00022840"/>
    </source>
</evidence>
<evidence type="ECO:0000256" key="3">
    <source>
        <dbReference type="ARBA" id="ARBA00023015"/>
    </source>
</evidence>
<evidence type="ECO:0000259" key="8">
    <source>
        <dbReference type="PROSITE" id="PS50110"/>
    </source>
</evidence>
<evidence type="ECO:0000256" key="4">
    <source>
        <dbReference type="ARBA" id="ARBA00023125"/>
    </source>
</evidence>